<reference evidence="1" key="1">
    <citation type="submission" date="2022-05" db="EMBL/GenBank/DDBJ databases">
        <title>Genomic analysis of Brachybacterium sp. CBA3104.</title>
        <authorList>
            <person name="Roh S.W."/>
            <person name="Kim Y.B."/>
            <person name="Kim Y."/>
        </authorList>
    </citation>
    <scope>NUCLEOTIDE SEQUENCE</scope>
    <source>
        <strain evidence="1">CBA3104</strain>
    </source>
</reference>
<dbReference type="RefSeq" id="WP_239203746.1">
    <property type="nucleotide sequence ID" value="NZ_CP097218.1"/>
</dbReference>
<gene>
    <name evidence="1" type="ORF">M4486_04420</name>
</gene>
<dbReference type="Proteomes" id="UP001055868">
    <property type="component" value="Chromosome"/>
</dbReference>
<evidence type="ECO:0000313" key="1">
    <source>
        <dbReference type="EMBL" id="UQN30563.1"/>
    </source>
</evidence>
<name>A0ABY4NAW2_9MICO</name>
<keyword evidence="2" id="KW-1185">Reference proteome</keyword>
<evidence type="ECO:0008006" key="3">
    <source>
        <dbReference type="Google" id="ProtNLM"/>
    </source>
</evidence>
<evidence type="ECO:0000313" key="2">
    <source>
        <dbReference type="Proteomes" id="UP001055868"/>
    </source>
</evidence>
<protein>
    <recommendedName>
        <fullName evidence="3">Antitoxin VbhA domain-containing protein</fullName>
    </recommendedName>
</protein>
<accession>A0ABY4NAW2</accession>
<organism evidence="1 2">
    <name type="scientific">Brachybacterium kimchii</name>
    <dbReference type="NCBI Taxonomy" id="2942909"/>
    <lineage>
        <taxon>Bacteria</taxon>
        <taxon>Bacillati</taxon>
        <taxon>Actinomycetota</taxon>
        <taxon>Actinomycetes</taxon>
        <taxon>Micrococcales</taxon>
        <taxon>Dermabacteraceae</taxon>
        <taxon>Brachybacterium</taxon>
    </lineage>
</organism>
<dbReference type="EMBL" id="CP097218">
    <property type="protein sequence ID" value="UQN30563.1"/>
    <property type="molecule type" value="Genomic_DNA"/>
</dbReference>
<proteinExistence type="predicted"/>
<sequence length="83" mass="9353">MSDFTGRAQVEAEERYRIQRMEPVMTLSEHKVTAFMDGAEWAASQEPTRDEVEAALRAYNTSEGFTLGDIMRDALIAARKAAR</sequence>